<dbReference type="EMBL" id="REFH01000012">
    <property type="protein sequence ID" value="RMA72816.1"/>
    <property type="molecule type" value="Genomic_DNA"/>
</dbReference>
<accession>A0A3L9ZJS2</accession>
<dbReference type="Proteomes" id="UP000280368">
    <property type="component" value="Unassembled WGS sequence"/>
</dbReference>
<reference evidence="1 2" key="1">
    <citation type="submission" date="2018-10" db="EMBL/GenBank/DDBJ databases">
        <title>Genomic Encyclopedia of Archaeal and Bacterial Type Strains, Phase II (KMG-II): from individual species to whole genera.</title>
        <authorList>
            <person name="Goeker M."/>
        </authorList>
    </citation>
    <scope>NUCLEOTIDE SEQUENCE [LARGE SCALE GENOMIC DNA]</scope>
    <source>
        <strain evidence="1 2">DSM 19727</strain>
    </source>
</reference>
<comment type="caution">
    <text evidence="1">The sequence shown here is derived from an EMBL/GenBank/DDBJ whole genome shotgun (WGS) entry which is preliminary data.</text>
</comment>
<evidence type="ECO:0000313" key="1">
    <source>
        <dbReference type="EMBL" id="RMA72816.1"/>
    </source>
</evidence>
<sequence>MIGFFYVFFLKELVKTNISNTSRKSIFIGIGFGMSQENIKIHSYEKSSLIDLQTSRTLRRNH</sequence>
<organism evidence="1 2">
    <name type="scientific">Flavobacterium weaverense</name>
    <dbReference type="NCBI Taxonomy" id="271156"/>
    <lineage>
        <taxon>Bacteria</taxon>
        <taxon>Pseudomonadati</taxon>
        <taxon>Bacteroidota</taxon>
        <taxon>Flavobacteriia</taxon>
        <taxon>Flavobacteriales</taxon>
        <taxon>Flavobacteriaceae</taxon>
        <taxon>Flavobacterium</taxon>
    </lineage>
</organism>
<name>A0A3L9ZJS2_9FLAO</name>
<gene>
    <name evidence="1" type="ORF">BC961_2885</name>
</gene>
<protein>
    <submittedName>
        <fullName evidence="1">Uncharacterized protein</fullName>
    </submittedName>
</protein>
<proteinExistence type="predicted"/>
<dbReference type="AlphaFoldDB" id="A0A3L9ZJS2"/>
<keyword evidence="2" id="KW-1185">Reference proteome</keyword>
<evidence type="ECO:0000313" key="2">
    <source>
        <dbReference type="Proteomes" id="UP000280368"/>
    </source>
</evidence>